<keyword evidence="3" id="KW-1133">Transmembrane helix</keyword>
<reference evidence="4 5" key="1">
    <citation type="submission" date="2019-07" db="EMBL/GenBank/DDBJ databases">
        <title>Whole genome shotgun sequence of Nocardia ninae NBRC 108245.</title>
        <authorList>
            <person name="Hosoyama A."/>
            <person name="Uohara A."/>
            <person name="Ohji S."/>
            <person name="Ichikawa N."/>
        </authorList>
    </citation>
    <scope>NUCLEOTIDE SEQUENCE [LARGE SCALE GENOMIC DNA]</scope>
    <source>
        <strain evidence="4 5">NBRC 108245</strain>
    </source>
</reference>
<comment type="caution">
    <text evidence="4">The sequence shown here is derived from an EMBL/GenBank/DDBJ whole genome shotgun (WGS) entry which is preliminary data.</text>
</comment>
<evidence type="ECO:0008006" key="6">
    <source>
        <dbReference type="Google" id="ProtNLM"/>
    </source>
</evidence>
<feature type="transmembrane region" description="Helical" evidence="3">
    <location>
        <begin position="28"/>
        <end position="48"/>
    </location>
</feature>
<dbReference type="PANTHER" id="PTHR37042">
    <property type="entry name" value="OUTER MEMBRANE PROTEIN RV1973"/>
    <property type="match status" value="1"/>
</dbReference>
<gene>
    <name evidence="4" type="ORF">NN4_34530</name>
</gene>
<accession>A0A511ME38</accession>
<organism evidence="4 5">
    <name type="scientific">Nocardia ninae NBRC 108245</name>
    <dbReference type="NCBI Taxonomy" id="1210091"/>
    <lineage>
        <taxon>Bacteria</taxon>
        <taxon>Bacillati</taxon>
        <taxon>Actinomycetota</taxon>
        <taxon>Actinomycetes</taxon>
        <taxon>Mycobacteriales</taxon>
        <taxon>Nocardiaceae</taxon>
        <taxon>Nocardia</taxon>
    </lineage>
</organism>
<evidence type="ECO:0000313" key="4">
    <source>
        <dbReference type="EMBL" id="GEM38934.1"/>
    </source>
</evidence>
<dbReference type="GO" id="GO:0016020">
    <property type="term" value="C:membrane"/>
    <property type="evidence" value="ECO:0007669"/>
    <property type="project" value="UniProtKB-SubCell"/>
</dbReference>
<dbReference type="EMBL" id="BJXA01000020">
    <property type="protein sequence ID" value="GEM38934.1"/>
    <property type="molecule type" value="Genomic_DNA"/>
</dbReference>
<evidence type="ECO:0000256" key="2">
    <source>
        <dbReference type="ARBA" id="ARBA00023136"/>
    </source>
</evidence>
<dbReference type="RefSeq" id="WP_147131882.1">
    <property type="nucleotide sequence ID" value="NZ_BJXA01000020.1"/>
</dbReference>
<keyword evidence="2 3" id="KW-0472">Membrane</keyword>
<dbReference type="AlphaFoldDB" id="A0A511ME38"/>
<keyword evidence="3" id="KW-0812">Transmembrane</keyword>
<evidence type="ECO:0000256" key="3">
    <source>
        <dbReference type="SAM" id="Phobius"/>
    </source>
</evidence>
<protein>
    <recommendedName>
        <fullName evidence="6">Mce-associated membrane protein</fullName>
    </recommendedName>
</protein>
<dbReference type="OrthoDB" id="4373442at2"/>
<evidence type="ECO:0000313" key="5">
    <source>
        <dbReference type="Proteomes" id="UP000321424"/>
    </source>
</evidence>
<comment type="subcellular location">
    <subcellularLocation>
        <location evidence="1">Membrane</location>
    </subcellularLocation>
</comment>
<sequence>MTTPDPAAETGTELTAKPAPEVQQRNTIGYVLGGLTVLLTVLGIVLGLSWQSAADDLSALRQQNADRAKAAEVAQDYTLRSLTYDHKNLPAFFDGVQRGTSDALRKRYDEVHDTLAKIMTEAQVVATGQVLGTTVDAQGNDQYSVTVLATQKTQNIQQPTPATVPNLLVVTVAKNGGDWQVVDYGPKGEAPGR</sequence>
<evidence type="ECO:0000256" key="1">
    <source>
        <dbReference type="ARBA" id="ARBA00004370"/>
    </source>
</evidence>
<keyword evidence="5" id="KW-1185">Reference proteome</keyword>
<dbReference type="Proteomes" id="UP000321424">
    <property type="component" value="Unassembled WGS sequence"/>
</dbReference>
<dbReference type="PANTHER" id="PTHR37042:SF4">
    <property type="entry name" value="OUTER MEMBRANE PROTEIN RV1973"/>
    <property type="match status" value="1"/>
</dbReference>
<proteinExistence type="predicted"/>
<name>A0A511ME38_9NOCA</name>